<name>A0AAW0PL99_9GOBI</name>
<gene>
    <name evidence="1" type="ORF">WMY93_006850</name>
</gene>
<sequence length="139" mass="16104">MVVTNNEIRLREIQAAVVAKQEMCVNINSISTILRVLQRNQVAMKQLYKVPFKQNSAQVKEARVQYVQRVMALEGEGTPHNFMYVDEAGFNLTKTVREKHQDCESKAAILTWRDVQSALTRLYVWRFQTAINSLFGRKQ</sequence>
<reference evidence="2" key="1">
    <citation type="submission" date="2024-04" db="EMBL/GenBank/DDBJ databases">
        <title>Salinicola lusitanus LLJ914,a marine bacterium isolated from the Okinawa Trough.</title>
        <authorList>
            <person name="Li J."/>
        </authorList>
    </citation>
    <scope>NUCLEOTIDE SEQUENCE [LARGE SCALE GENOMIC DNA]</scope>
</reference>
<protein>
    <recommendedName>
        <fullName evidence="3">Transposase</fullName>
    </recommendedName>
</protein>
<evidence type="ECO:0000313" key="1">
    <source>
        <dbReference type="EMBL" id="KAK7930455.1"/>
    </source>
</evidence>
<dbReference type="EMBL" id="JBBPFD010000004">
    <property type="protein sequence ID" value="KAK7930455.1"/>
    <property type="molecule type" value="Genomic_DNA"/>
</dbReference>
<dbReference type="AlphaFoldDB" id="A0AAW0PL99"/>
<keyword evidence="2" id="KW-1185">Reference proteome</keyword>
<proteinExistence type="predicted"/>
<evidence type="ECO:0008006" key="3">
    <source>
        <dbReference type="Google" id="ProtNLM"/>
    </source>
</evidence>
<organism evidence="1 2">
    <name type="scientific">Mugilogobius chulae</name>
    <name type="common">yellowstripe goby</name>
    <dbReference type="NCBI Taxonomy" id="88201"/>
    <lineage>
        <taxon>Eukaryota</taxon>
        <taxon>Metazoa</taxon>
        <taxon>Chordata</taxon>
        <taxon>Craniata</taxon>
        <taxon>Vertebrata</taxon>
        <taxon>Euteleostomi</taxon>
        <taxon>Actinopterygii</taxon>
        <taxon>Neopterygii</taxon>
        <taxon>Teleostei</taxon>
        <taxon>Neoteleostei</taxon>
        <taxon>Acanthomorphata</taxon>
        <taxon>Gobiaria</taxon>
        <taxon>Gobiiformes</taxon>
        <taxon>Gobioidei</taxon>
        <taxon>Gobiidae</taxon>
        <taxon>Gobionellinae</taxon>
        <taxon>Mugilogobius</taxon>
    </lineage>
</organism>
<dbReference type="Proteomes" id="UP001460270">
    <property type="component" value="Unassembled WGS sequence"/>
</dbReference>
<evidence type="ECO:0000313" key="2">
    <source>
        <dbReference type="Proteomes" id="UP001460270"/>
    </source>
</evidence>
<comment type="caution">
    <text evidence="1">The sequence shown here is derived from an EMBL/GenBank/DDBJ whole genome shotgun (WGS) entry which is preliminary data.</text>
</comment>
<accession>A0AAW0PL99</accession>